<evidence type="ECO:0000256" key="5">
    <source>
        <dbReference type="ARBA" id="ARBA00022777"/>
    </source>
</evidence>
<dbReference type="PROSITE" id="PS00108">
    <property type="entry name" value="PROTEIN_KINASE_ST"/>
    <property type="match status" value="1"/>
</dbReference>
<keyword evidence="3" id="KW-0808">Transferase</keyword>
<dbReference type="CDD" id="cd14014">
    <property type="entry name" value="STKc_PknB_like"/>
    <property type="match status" value="1"/>
</dbReference>
<dbReference type="PANTHER" id="PTHR43289">
    <property type="entry name" value="MITOGEN-ACTIVATED PROTEIN KINASE KINASE KINASE 20-RELATED"/>
    <property type="match status" value="1"/>
</dbReference>
<proteinExistence type="predicted"/>
<dbReference type="PROSITE" id="PS50011">
    <property type="entry name" value="PROTEIN_KINASE_DOM"/>
    <property type="match status" value="1"/>
</dbReference>
<dbReference type="Gene3D" id="1.10.510.10">
    <property type="entry name" value="Transferase(Phosphotransferase) domain 1"/>
    <property type="match status" value="1"/>
</dbReference>
<comment type="catalytic activity">
    <reaction evidence="8">
        <text>L-seryl-[protein] + ATP = O-phospho-L-seryl-[protein] + ADP + H(+)</text>
        <dbReference type="Rhea" id="RHEA:17989"/>
        <dbReference type="Rhea" id="RHEA-COMP:9863"/>
        <dbReference type="Rhea" id="RHEA-COMP:11604"/>
        <dbReference type="ChEBI" id="CHEBI:15378"/>
        <dbReference type="ChEBI" id="CHEBI:29999"/>
        <dbReference type="ChEBI" id="CHEBI:30616"/>
        <dbReference type="ChEBI" id="CHEBI:83421"/>
        <dbReference type="ChEBI" id="CHEBI:456216"/>
        <dbReference type="EC" id="2.7.11.1"/>
    </reaction>
</comment>
<dbReference type="Proteomes" id="UP000193040">
    <property type="component" value="Unassembled WGS sequence"/>
</dbReference>
<evidence type="ECO:0000256" key="2">
    <source>
        <dbReference type="ARBA" id="ARBA00022527"/>
    </source>
</evidence>
<gene>
    <name evidence="12" type="ORF">B5M45_30935</name>
</gene>
<evidence type="ECO:0000259" key="11">
    <source>
        <dbReference type="PROSITE" id="PS50011"/>
    </source>
</evidence>
<feature type="region of interest" description="Disordered" evidence="9">
    <location>
        <begin position="346"/>
        <end position="402"/>
    </location>
</feature>
<keyword evidence="10" id="KW-1133">Transmembrane helix</keyword>
<evidence type="ECO:0000256" key="1">
    <source>
        <dbReference type="ARBA" id="ARBA00012513"/>
    </source>
</evidence>
<protein>
    <recommendedName>
        <fullName evidence="1">non-specific serine/threonine protein kinase</fullName>
        <ecNumber evidence="1">2.7.11.1</ecNumber>
    </recommendedName>
</protein>
<feature type="compositionally biased region" description="Low complexity" evidence="9">
    <location>
        <begin position="363"/>
        <end position="398"/>
    </location>
</feature>
<comment type="caution">
    <text evidence="12">The sequence shown here is derived from an EMBL/GenBank/DDBJ whole genome shotgun (WGS) entry which is preliminary data.</text>
</comment>
<organism evidence="12 13">
    <name type="scientific">Mycobacterium simiae</name>
    <name type="common">Mycobacterium habana</name>
    <dbReference type="NCBI Taxonomy" id="1784"/>
    <lineage>
        <taxon>Bacteria</taxon>
        <taxon>Bacillati</taxon>
        <taxon>Actinomycetota</taxon>
        <taxon>Actinomycetes</taxon>
        <taxon>Mycobacteriales</taxon>
        <taxon>Mycobacteriaceae</taxon>
        <taxon>Mycobacterium</taxon>
        <taxon>Mycobacterium simiae complex</taxon>
    </lineage>
</organism>
<dbReference type="SMART" id="SM00220">
    <property type="entry name" value="S_TKc"/>
    <property type="match status" value="1"/>
</dbReference>
<evidence type="ECO:0000256" key="7">
    <source>
        <dbReference type="ARBA" id="ARBA00047899"/>
    </source>
</evidence>
<keyword evidence="4" id="KW-0547">Nucleotide-binding</keyword>
<evidence type="ECO:0000256" key="6">
    <source>
        <dbReference type="ARBA" id="ARBA00022840"/>
    </source>
</evidence>
<keyword evidence="10" id="KW-0812">Transmembrane</keyword>
<dbReference type="GO" id="GO:0080090">
    <property type="term" value="P:regulation of primary metabolic process"/>
    <property type="evidence" value="ECO:0007669"/>
    <property type="project" value="UniProtKB-ARBA"/>
</dbReference>
<accession>A0A1X0XI84</accession>
<dbReference type="Gene3D" id="3.30.200.20">
    <property type="entry name" value="Phosphorylase Kinase, domain 1"/>
    <property type="match status" value="1"/>
</dbReference>
<keyword evidence="5" id="KW-0418">Kinase</keyword>
<keyword evidence="13" id="KW-1185">Reference proteome</keyword>
<sequence length="490" mass="53316">MPLANGEIFAGYTIIRLLGSGGMGEVYLAQHPRLPRRDALKLLPREWSANEEFRARFNREADLASTLWHPHIVAVHDRGEEDGQLWISMDFVDGLDAARLLADRYPAGMPVEEVVRIVTAVAGALDYAHKQGLLHRDVKPANIMMSHLDDEGEQRILLTDFGIARDVNEISGLTKTNNTVGTVAYCAPEQLLGEDIDGRADQYALAVTAYHLLTGRQLFQNSNPAVVISRHLNSAPPRPSDSRADLVGLDEVLATALAKHPADRYPSCGAFARDLASDGVRGRGAVSPSALTVSANVADTSRRPINQHARFRTMLSGARRTWVVLSGAAVIVLLIGVIVLAGRTSPRFDSPTAEPTNTAPRLTTTIQPSTISTPAPQSSSVRTAPPASPTTAVPTSTEPVDERQFITEVRTLPMYVLPNGRYSTNSDLLAAGYRACAALDAYPTDSERATRVIYPTGNTIDGQITYEGHMFMLYSANYLCPRHAHRYANF</sequence>
<dbReference type="InterPro" id="IPR011009">
    <property type="entry name" value="Kinase-like_dom_sf"/>
</dbReference>
<dbReference type="GO" id="GO:0004674">
    <property type="term" value="F:protein serine/threonine kinase activity"/>
    <property type="evidence" value="ECO:0007669"/>
    <property type="project" value="UniProtKB-KW"/>
</dbReference>
<keyword evidence="6" id="KW-0067">ATP-binding</keyword>
<dbReference type="Pfam" id="PF00069">
    <property type="entry name" value="Pkinase"/>
    <property type="match status" value="1"/>
</dbReference>
<dbReference type="InterPro" id="IPR008271">
    <property type="entry name" value="Ser/Thr_kinase_AS"/>
</dbReference>
<evidence type="ECO:0000313" key="13">
    <source>
        <dbReference type="Proteomes" id="UP000193040"/>
    </source>
</evidence>
<dbReference type="PANTHER" id="PTHR43289:SF6">
    <property type="entry name" value="SERINE_THREONINE-PROTEIN KINASE NEKL-3"/>
    <property type="match status" value="1"/>
</dbReference>
<feature type="domain" description="Protein kinase" evidence="11">
    <location>
        <begin position="12"/>
        <end position="276"/>
    </location>
</feature>
<evidence type="ECO:0000256" key="4">
    <source>
        <dbReference type="ARBA" id="ARBA00022741"/>
    </source>
</evidence>
<dbReference type="EC" id="2.7.11.1" evidence="1"/>
<keyword evidence="10" id="KW-0472">Membrane</keyword>
<evidence type="ECO:0000256" key="3">
    <source>
        <dbReference type="ARBA" id="ARBA00022679"/>
    </source>
</evidence>
<dbReference type="FunFam" id="3.30.200.20:FF:000035">
    <property type="entry name" value="Serine/threonine protein kinase Stk1"/>
    <property type="match status" value="1"/>
</dbReference>
<feature type="transmembrane region" description="Helical" evidence="10">
    <location>
        <begin position="322"/>
        <end position="341"/>
    </location>
</feature>
<dbReference type="EMBL" id="MZZM01000046">
    <property type="protein sequence ID" value="ORJ52604.1"/>
    <property type="molecule type" value="Genomic_DNA"/>
</dbReference>
<evidence type="ECO:0000256" key="9">
    <source>
        <dbReference type="SAM" id="MobiDB-lite"/>
    </source>
</evidence>
<dbReference type="InterPro" id="IPR000719">
    <property type="entry name" value="Prot_kinase_dom"/>
</dbReference>
<dbReference type="GO" id="GO:0005524">
    <property type="term" value="F:ATP binding"/>
    <property type="evidence" value="ECO:0007669"/>
    <property type="project" value="UniProtKB-KW"/>
</dbReference>
<feature type="compositionally biased region" description="Polar residues" evidence="9">
    <location>
        <begin position="353"/>
        <end position="362"/>
    </location>
</feature>
<comment type="catalytic activity">
    <reaction evidence="7">
        <text>L-threonyl-[protein] + ATP = O-phospho-L-threonyl-[protein] + ADP + H(+)</text>
        <dbReference type="Rhea" id="RHEA:46608"/>
        <dbReference type="Rhea" id="RHEA-COMP:11060"/>
        <dbReference type="Rhea" id="RHEA-COMP:11605"/>
        <dbReference type="ChEBI" id="CHEBI:15378"/>
        <dbReference type="ChEBI" id="CHEBI:30013"/>
        <dbReference type="ChEBI" id="CHEBI:30616"/>
        <dbReference type="ChEBI" id="CHEBI:61977"/>
        <dbReference type="ChEBI" id="CHEBI:456216"/>
        <dbReference type="EC" id="2.7.11.1"/>
    </reaction>
</comment>
<dbReference type="SUPFAM" id="SSF56112">
    <property type="entry name" value="Protein kinase-like (PK-like)"/>
    <property type="match status" value="1"/>
</dbReference>
<evidence type="ECO:0000256" key="8">
    <source>
        <dbReference type="ARBA" id="ARBA00048679"/>
    </source>
</evidence>
<evidence type="ECO:0000256" key="10">
    <source>
        <dbReference type="SAM" id="Phobius"/>
    </source>
</evidence>
<dbReference type="AlphaFoldDB" id="A0A1X0XI84"/>
<evidence type="ECO:0000313" key="12">
    <source>
        <dbReference type="EMBL" id="ORJ52604.1"/>
    </source>
</evidence>
<keyword evidence="2" id="KW-0723">Serine/threonine-protein kinase</keyword>
<name>A0A1X0XI84_MYCSI</name>
<reference evidence="12 13" key="1">
    <citation type="submission" date="2017-03" db="EMBL/GenBank/DDBJ databases">
        <title>Genomic insights into Mycobacterium simiae human colonization.</title>
        <authorList>
            <person name="Steffani J.L."/>
            <person name="Brunck M.E."/>
            <person name="Cruz E."/>
            <person name="Montiel R."/>
            <person name="Barona F."/>
        </authorList>
    </citation>
    <scope>NUCLEOTIDE SEQUENCE [LARGE SCALE GENOMIC DNA]</scope>
    <source>
        <strain evidence="12 13">MsiGto</strain>
    </source>
</reference>